<dbReference type="InterPro" id="IPR001207">
    <property type="entry name" value="Transposase_mutator"/>
</dbReference>
<evidence type="ECO:0000313" key="4">
    <source>
        <dbReference type="EMBL" id="HHI48912.1"/>
    </source>
</evidence>
<dbReference type="GO" id="GO:0003677">
    <property type="term" value="F:DNA binding"/>
    <property type="evidence" value="ECO:0007669"/>
    <property type="project" value="UniProtKB-KW"/>
</dbReference>
<comment type="caution">
    <text evidence="4">The sequence shown here is derived from an EMBL/GenBank/DDBJ whole genome shotgun (WGS) entry which is preliminary data.</text>
</comment>
<dbReference type="EMBL" id="DRVT01000020">
    <property type="protein sequence ID" value="HHI48912.1"/>
    <property type="molecule type" value="Genomic_DNA"/>
</dbReference>
<keyword evidence="3" id="KW-0233">DNA recombination</keyword>
<organism evidence="4">
    <name type="scientific">Candidatus Methanosuratincola petrocarbonis</name>
    <name type="common">ex Vanwonterghem et al. 2016</name>
    <dbReference type="NCBI Taxonomy" id="1867261"/>
    <lineage>
        <taxon>Archaea</taxon>
        <taxon>Thermoproteota</taxon>
        <taxon>Methanosuratincolia</taxon>
        <taxon>Candidatus Methanomethylicales</taxon>
        <taxon>Candidatus Methanomethylicaceae</taxon>
        <taxon>Candidatus Methanosuratincola (ex Vanwonterghem et al. 2016)</taxon>
    </lineage>
</organism>
<accession>A0A7J3UYQ2</accession>
<keyword evidence="2" id="KW-0238">DNA-binding</keyword>
<keyword evidence="1" id="KW-0815">Transposition</keyword>
<dbReference type="GO" id="GO:0006313">
    <property type="term" value="P:DNA transposition"/>
    <property type="evidence" value="ECO:0007669"/>
    <property type="project" value="InterPro"/>
</dbReference>
<gene>
    <name evidence="4" type="ORF">ENL91_01930</name>
</gene>
<evidence type="ECO:0000256" key="1">
    <source>
        <dbReference type="ARBA" id="ARBA00022578"/>
    </source>
</evidence>
<dbReference type="Pfam" id="PF00872">
    <property type="entry name" value="Transposase_mut"/>
    <property type="match status" value="1"/>
</dbReference>
<sequence>MVKAFEAELKELLRNLLENLMREERAMYLETHPASANGYHTRDLLTLASPVEDLKVPHIREGDFHPRILPS</sequence>
<dbReference type="AlphaFoldDB" id="A0A7J3UYQ2"/>
<name>A0A7J3UYQ2_9CREN</name>
<evidence type="ECO:0000256" key="3">
    <source>
        <dbReference type="ARBA" id="ARBA00023172"/>
    </source>
</evidence>
<proteinExistence type="predicted"/>
<protein>
    <recommendedName>
        <fullName evidence="5">IS256 family transposase</fullName>
    </recommendedName>
</protein>
<evidence type="ECO:0008006" key="5">
    <source>
        <dbReference type="Google" id="ProtNLM"/>
    </source>
</evidence>
<evidence type="ECO:0000256" key="2">
    <source>
        <dbReference type="ARBA" id="ARBA00023125"/>
    </source>
</evidence>
<reference evidence="4" key="1">
    <citation type="journal article" date="2020" name="mSystems">
        <title>Genome- and Community-Level Interaction Insights into Carbon Utilization and Element Cycling Functions of Hydrothermarchaeota in Hydrothermal Sediment.</title>
        <authorList>
            <person name="Zhou Z."/>
            <person name="Liu Y."/>
            <person name="Xu W."/>
            <person name="Pan J."/>
            <person name="Luo Z.H."/>
            <person name="Li M."/>
        </authorList>
    </citation>
    <scope>NUCLEOTIDE SEQUENCE [LARGE SCALE GENOMIC DNA]</scope>
    <source>
        <strain evidence="4">SpSt-1038</strain>
    </source>
</reference>
<dbReference type="GO" id="GO:0004803">
    <property type="term" value="F:transposase activity"/>
    <property type="evidence" value="ECO:0007669"/>
    <property type="project" value="InterPro"/>
</dbReference>